<evidence type="ECO:0000313" key="2">
    <source>
        <dbReference type="Proteomes" id="UP000028058"/>
    </source>
</evidence>
<name>A0A3R7LIX3_9ACTN</name>
<reference evidence="1 2" key="1">
    <citation type="journal article" date="2014" name="Genome Announc.">
        <title>Draft Genome Sequence of Streptomyces fradiae ATCC 19609, a Strain Highly Sensitive to Antibiotics.</title>
        <authorList>
            <person name="Bekker O.B."/>
            <person name="Klimina K.M."/>
            <person name="Vatlin A.A."/>
            <person name="Zakharevich N.V."/>
            <person name="Kasianov A.S."/>
            <person name="Danilenko V.N."/>
        </authorList>
    </citation>
    <scope>NUCLEOTIDE SEQUENCE [LARGE SCALE GENOMIC DNA]</scope>
    <source>
        <strain evidence="1 2">ATCC 19609</strain>
    </source>
</reference>
<accession>A0A3R7LIX3</accession>
<dbReference type="EMBL" id="JNAD02000020">
    <property type="protein sequence ID" value="RKM90986.1"/>
    <property type="molecule type" value="Genomic_DNA"/>
</dbReference>
<proteinExistence type="predicted"/>
<sequence length="245" mass="28053">MRKRHHLAGDRDLELFPAPEDIFGVLVYLREREQVLERPVHRLEALRERTGEEERQLADARDSLRENNLDRLRLIRRLRELVDVQEVAVLEACFRSGLKGREMGVVLGIESRGGAALRLQRLRLAIQSKWKLRTPRLAKARAAHEAEETRRIASGHARVREAALALLSVRSSFLEVEDLDEWWDDLAWYLDGNDETPSEQASTAAHLRQVVRDIRTQAALEGVPPTSDDVALARLREAEEAVRRA</sequence>
<dbReference type="AlphaFoldDB" id="A0A3R7LIX3"/>
<gene>
    <name evidence="1" type="ORF">SFRA_030660</name>
</gene>
<keyword evidence="2" id="KW-1185">Reference proteome</keyword>
<protein>
    <submittedName>
        <fullName evidence="1">Uncharacterized protein</fullName>
    </submittedName>
</protein>
<organism evidence="1 2">
    <name type="scientific">Streptomyces xinghaiensis</name>
    <dbReference type="NCBI Taxonomy" id="1038928"/>
    <lineage>
        <taxon>Bacteria</taxon>
        <taxon>Bacillati</taxon>
        <taxon>Actinomycetota</taxon>
        <taxon>Actinomycetes</taxon>
        <taxon>Kitasatosporales</taxon>
        <taxon>Streptomycetaceae</taxon>
        <taxon>Streptomyces</taxon>
    </lineage>
</organism>
<evidence type="ECO:0000313" key="1">
    <source>
        <dbReference type="EMBL" id="RKM90986.1"/>
    </source>
</evidence>
<dbReference type="Proteomes" id="UP000028058">
    <property type="component" value="Unassembled WGS sequence"/>
</dbReference>
<comment type="caution">
    <text evidence="1">The sequence shown here is derived from an EMBL/GenBank/DDBJ whole genome shotgun (WGS) entry which is preliminary data.</text>
</comment>